<protein>
    <submittedName>
        <fullName evidence="2">Uncharacterized protein</fullName>
    </submittedName>
</protein>
<accession>A0A1H1CK32</accession>
<feature type="region of interest" description="Disordered" evidence="1">
    <location>
        <begin position="1"/>
        <end position="49"/>
    </location>
</feature>
<evidence type="ECO:0000313" key="2">
    <source>
        <dbReference type="EMBL" id="SDQ64513.1"/>
    </source>
</evidence>
<dbReference type="OrthoDB" id="204979at2157"/>
<feature type="compositionally biased region" description="Basic and acidic residues" evidence="1">
    <location>
        <begin position="1"/>
        <end position="24"/>
    </location>
</feature>
<dbReference type="AlphaFoldDB" id="A0A1H1CK32"/>
<name>A0A1H1CK32_NATTX</name>
<evidence type="ECO:0000313" key="3">
    <source>
        <dbReference type="Proteomes" id="UP000198848"/>
    </source>
</evidence>
<dbReference type="Proteomes" id="UP000198848">
    <property type="component" value="Unassembled WGS sequence"/>
</dbReference>
<evidence type="ECO:0000256" key="1">
    <source>
        <dbReference type="SAM" id="MobiDB-lite"/>
    </source>
</evidence>
<feature type="compositionally biased region" description="Acidic residues" evidence="1">
    <location>
        <begin position="25"/>
        <end position="49"/>
    </location>
</feature>
<reference evidence="3" key="1">
    <citation type="submission" date="2016-10" db="EMBL/GenBank/DDBJ databases">
        <authorList>
            <person name="Varghese N."/>
            <person name="Submissions S."/>
        </authorList>
    </citation>
    <scope>NUCLEOTIDE SEQUENCE [LARGE SCALE GENOMIC DNA]</scope>
    <source>
        <strain evidence="3">DSM 24767</strain>
    </source>
</reference>
<dbReference type="RefSeq" id="WP_090379299.1">
    <property type="nucleotide sequence ID" value="NZ_FNLC01000001.1"/>
</dbReference>
<organism evidence="2 3">
    <name type="scientific">Natronobacterium texcoconense</name>
    <dbReference type="NCBI Taxonomy" id="1095778"/>
    <lineage>
        <taxon>Archaea</taxon>
        <taxon>Methanobacteriati</taxon>
        <taxon>Methanobacteriota</taxon>
        <taxon>Stenosarchaea group</taxon>
        <taxon>Halobacteria</taxon>
        <taxon>Halobacteriales</taxon>
        <taxon>Natrialbaceae</taxon>
        <taxon>Natronobacterium</taxon>
    </lineage>
</organism>
<gene>
    <name evidence="2" type="ORF">SAMN04489842_1433</name>
</gene>
<proteinExistence type="predicted"/>
<sequence>MSLFERLGEKVERVKQEAETARDEMVEDEDDPAAETDGESESETDSDADLEYRCLECDAGFPDEQEACPNCGGTAVVFDG</sequence>
<keyword evidence="3" id="KW-1185">Reference proteome</keyword>
<dbReference type="EMBL" id="FNLC01000001">
    <property type="protein sequence ID" value="SDQ64513.1"/>
    <property type="molecule type" value="Genomic_DNA"/>
</dbReference>